<sequence length="248" mass="26864">MASQRHAPSWTLHGRRSPLSPRTSDPDASSYCVQTPDATSRMPRSPRFSFGSSSTGRLETPMKSAQSPGPGSYSHKEYVKPATSCTGSSAHRLPGTPRQNTRSNLGSGSPSRDMSLDLSTSSKGCSSARSLPGCDTYRPEPNNTSRMNKSPRWSFGSSSTGRLDLMRDGGPGPGSYETLESSCEKCLVFDFDYKHPSHDQWKYDELGPGLYDIPCTFGDGPKFSVSPRREHRSPDVPGPGAYNVSSTL</sequence>
<dbReference type="EMBL" id="HBFQ01009206">
    <property type="protein sequence ID" value="CAD8832107.1"/>
    <property type="molecule type" value="Transcribed_RNA"/>
</dbReference>
<dbReference type="AlphaFoldDB" id="A0A7S0ZU86"/>
<dbReference type="InterPro" id="IPR051291">
    <property type="entry name" value="CIMAP"/>
</dbReference>
<dbReference type="PANTHER" id="PTHR21580">
    <property type="entry name" value="SHIPPO-1-RELATED"/>
    <property type="match status" value="1"/>
</dbReference>
<name>A0A7S0ZU86_NOCSC</name>
<feature type="compositionally biased region" description="Polar residues" evidence="1">
    <location>
        <begin position="97"/>
        <end position="129"/>
    </location>
</feature>
<dbReference type="Pfam" id="PF07004">
    <property type="entry name" value="SHIPPO-rpt"/>
    <property type="match status" value="4"/>
</dbReference>
<feature type="compositionally biased region" description="Polar residues" evidence="1">
    <location>
        <begin position="20"/>
        <end position="38"/>
    </location>
</feature>
<organism evidence="2">
    <name type="scientific">Noctiluca scintillans</name>
    <name type="common">Sea sparkle</name>
    <name type="synonym">Red tide dinoflagellate</name>
    <dbReference type="NCBI Taxonomy" id="2966"/>
    <lineage>
        <taxon>Eukaryota</taxon>
        <taxon>Sar</taxon>
        <taxon>Alveolata</taxon>
        <taxon>Dinophyceae</taxon>
        <taxon>Noctilucales</taxon>
        <taxon>Noctilucaceae</taxon>
        <taxon>Noctiluca</taxon>
    </lineage>
</organism>
<feature type="compositionally biased region" description="Low complexity" evidence="1">
    <location>
        <begin position="39"/>
        <end position="57"/>
    </location>
</feature>
<evidence type="ECO:0000256" key="1">
    <source>
        <dbReference type="SAM" id="MobiDB-lite"/>
    </source>
</evidence>
<gene>
    <name evidence="2" type="ORF">NSCI0253_LOCUS6454</name>
</gene>
<accession>A0A7S0ZU86</accession>
<reference evidence="2" key="1">
    <citation type="submission" date="2021-01" db="EMBL/GenBank/DDBJ databases">
        <authorList>
            <person name="Corre E."/>
            <person name="Pelletier E."/>
            <person name="Niang G."/>
            <person name="Scheremetjew M."/>
            <person name="Finn R."/>
            <person name="Kale V."/>
            <person name="Holt S."/>
            <person name="Cochrane G."/>
            <person name="Meng A."/>
            <person name="Brown T."/>
            <person name="Cohen L."/>
        </authorList>
    </citation>
    <scope>NUCLEOTIDE SEQUENCE</scope>
</reference>
<protein>
    <submittedName>
        <fullName evidence="2">Uncharacterized protein</fullName>
    </submittedName>
</protein>
<feature type="region of interest" description="Disordered" evidence="1">
    <location>
        <begin position="1"/>
        <end position="179"/>
    </location>
</feature>
<feature type="region of interest" description="Disordered" evidence="1">
    <location>
        <begin position="222"/>
        <end position="248"/>
    </location>
</feature>
<proteinExistence type="predicted"/>
<evidence type="ECO:0000313" key="2">
    <source>
        <dbReference type="EMBL" id="CAD8832107.1"/>
    </source>
</evidence>
<dbReference type="InterPro" id="IPR010736">
    <property type="entry name" value="SHIPPO-rpt"/>
</dbReference>